<keyword evidence="4 9" id="KW-0812">Transmembrane</keyword>
<reference evidence="10 11" key="2">
    <citation type="submission" date="2019-11" db="EMBL/GenBank/DDBJ databases">
        <authorList>
            <person name="Lu H."/>
        </authorList>
    </citation>
    <scope>NUCLEOTIDE SEQUENCE [LARGE SCALE GENOMIC DNA]</scope>
    <source>
        <strain evidence="10 11">FIM1</strain>
    </source>
</reference>
<evidence type="ECO:0000313" key="11">
    <source>
        <dbReference type="Proteomes" id="UP000422736"/>
    </source>
</evidence>
<feature type="transmembrane region" description="Helical" evidence="9">
    <location>
        <begin position="298"/>
        <end position="320"/>
    </location>
</feature>
<feature type="transmembrane region" description="Helical" evidence="9">
    <location>
        <begin position="265"/>
        <end position="286"/>
    </location>
</feature>
<evidence type="ECO:0000256" key="5">
    <source>
        <dbReference type="ARBA" id="ARBA00022989"/>
    </source>
</evidence>
<name>A0ABX6F2D6_KLUMA</name>
<reference evidence="10 11" key="1">
    <citation type="submission" date="2016-03" db="EMBL/GenBank/DDBJ databases">
        <title>How can Kluyveromyces marxianus grow so fast - potential evolutionary course in Saccharomyces Complex revealed by comparative genomics.</title>
        <authorList>
            <person name="Mo W."/>
            <person name="Lu W."/>
            <person name="Yang X."/>
            <person name="Qi J."/>
            <person name="Lv H."/>
        </authorList>
    </citation>
    <scope>NUCLEOTIDE SEQUENCE [LARGE SCALE GENOMIC DNA]</scope>
    <source>
        <strain evidence="10 11">FIM1</strain>
    </source>
</reference>
<evidence type="ECO:0000256" key="3">
    <source>
        <dbReference type="ARBA" id="ARBA00022475"/>
    </source>
</evidence>
<feature type="transmembrane region" description="Helical" evidence="9">
    <location>
        <begin position="163"/>
        <end position="189"/>
    </location>
</feature>
<feature type="transmembrane region" description="Helical" evidence="9">
    <location>
        <begin position="77"/>
        <end position="98"/>
    </location>
</feature>
<evidence type="ECO:0000256" key="2">
    <source>
        <dbReference type="ARBA" id="ARBA00004651"/>
    </source>
</evidence>
<evidence type="ECO:0000256" key="6">
    <source>
        <dbReference type="ARBA" id="ARBA00023136"/>
    </source>
</evidence>
<proteinExistence type="inferred from homology"/>
<keyword evidence="11" id="KW-1185">Reference proteome</keyword>
<evidence type="ECO:0000256" key="4">
    <source>
        <dbReference type="ARBA" id="ARBA00022692"/>
    </source>
</evidence>
<evidence type="ECO:0000256" key="1">
    <source>
        <dbReference type="ARBA" id="ARBA00002598"/>
    </source>
</evidence>
<feature type="transmembrane region" description="Helical" evidence="9">
    <location>
        <begin position="12"/>
        <end position="33"/>
    </location>
</feature>
<feature type="transmembrane region" description="Helical" evidence="9">
    <location>
        <begin position="223"/>
        <end position="245"/>
    </location>
</feature>
<feature type="transmembrane region" description="Helical" evidence="9">
    <location>
        <begin position="118"/>
        <end position="142"/>
    </location>
</feature>
<accession>A0ABX6F2D6</accession>
<dbReference type="PANTHER" id="PTHR28259:SF1">
    <property type="entry name" value="FLUORIDE EXPORT PROTEIN 1-RELATED"/>
    <property type="match status" value="1"/>
</dbReference>
<feature type="transmembrane region" description="Helical" evidence="9">
    <location>
        <begin position="195"/>
        <end position="211"/>
    </location>
</feature>
<organism evidence="10 11">
    <name type="scientific">Kluyveromyces marxianus</name>
    <name type="common">Yeast</name>
    <name type="synonym">Candida kefyr</name>
    <dbReference type="NCBI Taxonomy" id="4911"/>
    <lineage>
        <taxon>Eukaryota</taxon>
        <taxon>Fungi</taxon>
        <taxon>Dikarya</taxon>
        <taxon>Ascomycota</taxon>
        <taxon>Saccharomycotina</taxon>
        <taxon>Saccharomycetes</taxon>
        <taxon>Saccharomycetales</taxon>
        <taxon>Saccharomycetaceae</taxon>
        <taxon>Kluyveromyces</taxon>
    </lineage>
</organism>
<evidence type="ECO:0000256" key="7">
    <source>
        <dbReference type="ARBA" id="ARBA00035120"/>
    </source>
</evidence>
<gene>
    <name evidence="10" type="primary">FEX2</name>
    <name evidence="10" type="ORF">FIM1_3329</name>
</gene>
<sequence length="332" mass="36748">MKSKGKLRPKTYDVVFLYLTFIPFAVLGTYARLGIYRLSKYEPSYITPTSTIWPNIVASFLLGATRETHSIISIDSVMLPCLTTGFCGTFSSFSSLMLELFQHSTNKGLDRKAYPNAGYGVMEFIAVLLVQLTASCGGLILGQSIMRNILNYYYNCHRTLVRLIRGIGYISQIACIPIVASQIALAVIFKGDSRFWTVGSLFGVVGAAVRLELSNRLNNKFGWFPLGTFMCNVISTTIASVLFMLKNGLKDHNSQRLVNNNEALSMMTYLTLGFCGGMSTLSTFVYEGQVMGLPKACIYYLLSIGIGFALTIIIIGSYAWKHNLEATQQLFT</sequence>
<feature type="transmembrane region" description="Helical" evidence="9">
    <location>
        <begin position="45"/>
        <end position="65"/>
    </location>
</feature>
<comment type="function">
    <text evidence="1">Fluoride channel required for the rapid expulsion of cytoplasmic fluoride.</text>
</comment>
<comment type="subcellular location">
    <subcellularLocation>
        <location evidence="2">Cell membrane</location>
        <topology evidence="2">Multi-pass membrane protein</topology>
    </subcellularLocation>
</comment>
<dbReference type="Proteomes" id="UP000422736">
    <property type="component" value="Chromosome 5"/>
</dbReference>
<dbReference type="InterPro" id="IPR003691">
    <property type="entry name" value="FluC"/>
</dbReference>
<keyword evidence="3" id="KW-1003">Cell membrane</keyword>
<dbReference type="Pfam" id="PF02537">
    <property type="entry name" value="CRCB"/>
    <property type="match status" value="2"/>
</dbReference>
<protein>
    <submittedName>
        <fullName evidence="10">UPF0695 membrane protein YPL279C</fullName>
    </submittedName>
</protein>
<keyword evidence="5 9" id="KW-1133">Transmembrane helix</keyword>
<comment type="similarity">
    <text evidence="7">Belongs to the fluoride channel Fluc/FEX (TC 1.A.43) family.</text>
</comment>
<evidence type="ECO:0000313" key="10">
    <source>
        <dbReference type="EMBL" id="QGN16613.1"/>
    </source>
</evidence>
<evidence type="ECO:0000256" key="8">
    <source>
        <dbReference type="ARBA" id="ARBA00035585"/>
    </source>
</evidence>
<evidence type="ECO:0000256" key="9">
    <source>
        <dbReference type="SAM" id="Phobius"/>
    </source>
</evidence>
<comment type="catalytic activity">
    <reaction evidence="8">
        <text>fluoride(in) = fluoride(out)</text>
        <dbReference type="Rhea" id="RHEA:76159"/>
        <dbReference type="ChEBI" id="CHEBI:17051"/>
    </reaction>
    <physiologicalReaction direction="left-to-right" evidence="8">
        <dbReference type="Rhea" id="RHEA:76160"/>
    </physiologicalReaction>
</comment>
<dbReference type="EMBL" id="CP015058">
    <property type="protein sequence ID" value="QGN16613.1"/>
    <property type="molecule type" value="Genomic_DNA"/>
</dbReference>
<dbReference type="PANTHER" id="PTHR28259">
    <property type="entry name" value="FLUORIDE EXPORT PROTEIN 1-RELATED"/>
    <property type="match status" value="1"/>
</dbReference>
<keyword evidence="6 9" id="KW-0472">Membrane</keyword>